<evidence type="ECO:0000259" key="3">
    <source>
        <dbReference type="PROSITE" id="PS51186"/>
    </source>
</evidence>
<sequence>MATIINCNFAQHQEKISALFNHAIVHTTALYEYKQRSKADIEKWFEDKQTNQLPILGIENEQGELLAFASYGYFRPYPANAKSCECAIYVDPNEQGKGLGRMLLKALKQKAGEQGFHTMVAVIDSDNLASKKLHKICGFSYCGTLKQIAYKFERWLDAEIYQTFLN</sequence>
<evidence type="ECO:0000256" key="2">
    <source>
        <dbReference type="ARBA" id="ARBA00023315"/>
    </source>
</evidence>
<evidence type="ECO:0000313" key="5">
    <source>
        <dbReference type="Proteomes" id="UP000199308"/>
    </source>
</evidence>
<dbReference type="STRING" id="349064.SAMN05660429_02649"/>
<dbReference type="InterPro" id="IPR000182">
    <property type="entry name" value="GNAT_dom"/>
</dbReference>
<dbReference type="Gene3D" id="3.40.630.30">
    <property type="match status" value="1"/>
</dbReference>
<dbReference type="CDD" id="cd04301">
    <property type="entry name" value="NAT_SF"/>
    <property type="match status" value="1"/>
</dbReference>
<protein>
    <submittedName>
        <fullName evidence="4">Phosphinothricin acetyltransferase</fullName>
    </submittedName>
</protein>
<evidence type="ECO:0000256" key="1">
    <source>
        <dbReference type="ARBA" id="ARBA00022679"/>
    </source>
</evidence>
<dbReference type="Pfam" id="PF00583">
    <property type="entry name" value="Acetyltransf_1"/>
    <property type="match status" value="1"/>
</dbReference>
<dbReference type="GO" id="GO:0016747">
    <property type="term" value="F:acyltransferase activity, transferring groups other than amino-acyl groups"/>
    <property type="evidence" value="ECO:0007669"/>
    <property type="project" value="InterPro"/>
</dbReference>
<accession>A0A1I0H266</accession>
<organism evidence="4 5">
    <name type="scientific">Thalassotalea agarivorans</name>
    <name type="common">Thalassomonas agarivorans</name>
    <dbReference type="NCBI Taxonomy" id="349064"/>
    <lineage>
        <taxon>Bacteria</taxon>
        <taxon>Pseudomonadati</taxon>
        <taxon>Pseudomonadota</taxon>
        <taxon>Gammaproteobacteria</taxon>
        <taxon>Alteromonadales</taxon>
        <taxon>Colwelliaceae</taxon>
        <taxon>Thalassotalea</taxon>
    </lineage>
</organism>
<keyword evidence="5" id="KW-1185">Reference proteome</keyword>
<dbReference type="PANTHER" id="PTHR43072">
    <property type="entry name" value="N-ACETYLTRANSFERASE"/>
    <property type="match status" value="1"/>
</dbReference>
<gene>
    <name evidence="4" type="ORF">SAMN05660429_02649</name>
</gene>
<reference evidence="4 5" key="1">
    <citation type="submission" date="2016-10" db="EMBL/GenBank/DDBJ databases">
        <authorList>
            <person name="de Groot N.N."/>
        </authorList>
    </citation>
    <scope>NUCLEOTIDE SEQUENCE [LARGE SCALE GENOMIC DNA]</scope>
    <source>
        <strain evidence="4 5">DSM 19706</strain>
    </source>
</reference>
<dbReference type="OrthoDB" id="5459937at2"/>
<proteinExistence type="predicted"/>
<keyword evidence="2" id="KW-0012">Acyltransferase</keyword>
<dbReference type="Proteomes" id="UP000199308">
    <property type="component" value="Unassembled WGS sequence"/>
</dbReference>
<dbReference type="InterPro" id="IPR016181">
    <property type="entry name" value="Acyl_CoA_acyltransferase"/>
</dbReference>
<keyword evidence="1 4" id="KW-0808">Transferase</keyword>
<dbReference type="AlphaFoldDB" id="A0A1I0H266"/>
<dbReference type="SUPFAM" id="SSF55729">
    <property type="entry name" value="Acyl-CoA N-acyltransferases (Nat)"/>
    <property type="match status" value="1"/>
</dbReference>
<feature type="domain" description="N-acetyltransferase" evidence="3">
    <location>
        <begin position="14"/>
        <end position="159"/>
    </location>
</feature>
<dbReference type="EMBL" id="FOHK01000014">
    <property type="protein sequence ID" value="SET77574.1"/>
    <property type="molecule type" value="Genomic_DNA"/>
</dbReference>
<dbReference type="PANTHER" id="PTHR43072:SF23">
    <property type="entry name" value="UPF0039 PROTEIN C11D3.02C"/>
    <property type="match status" value="1"/>
</dbReference>
<name>A0A1I0H266_THASX</name>
<dbReference type="PROSITE" id="PS51186">
    <property type="entry name" value="GNAT"/>
    <property type="match status" value="1"/>
</dbReference>
<dbReference type="RefSeq" id="WP_093331588.1">
    <property type="nucleotide sequence ID" value="NZ_AP027363.1"/>
</dbReference>
<evidence type="ECO:0000313" key="4">
    <source>
        <dbReference type="EMBL" id="SET77574.1"/>
    </source>
</evidence>